<sequence>MVTPAAATIWDRPWVLLECVPTYTNAVASFNAAYAGMLRSYAALLRHRGSTAEADRALADAETLAAAVGGLYAGDGRWKVRHTDRTETIGHCLDFGLVSAALHADLDERVRGEMVSFVTERLLSGDWMRALAADDPIAPHSDRPDHGAAGAFGAWPGVTAYGLAKLGRRDLALGVLRATPRAASGALWGQAMELFDGGRRARVAERGTANRDSIAGAATAEAVLAGLFGVEPGFESLSAVRSTTVDVPDIGRLTGLNLAPSGVVGAPPPAALPR</sequence>
<dbReference type="InterPro" id="IPR008928">
    <property type="entry name" value="6-hairpin_glycosidase_sf"/>
</dbReference>
<accession>A0A6V8KCF3</accession>
<evidence type="ECO:0000313" key="1">
    <source>
        <dbReference type="EMBL" id="GFJ82893.1"/>
    </source>
</evidence>
<dbReference type="SUPFAM" id="SSF48208">
    <property type="entry name" value="Six-hairpin glycosidases"/>
    <property type="match status" value="1"/>
</dbReference>
<evidence type="ECO:0000313" key="2">
    <source>
        <dbReference type="Proteomes" id="UP000482800"/>
    </source>
</evidence>
<dbReference type="EMBL" id="BLPF01000002">
    <property type="protein sequence ID" value="GFJ82893.1"/>
    <property type="molecule type" value="Genomic_DNA"/>
</dbReference>
<proteinExistence type="predicted"/>
<dbReference type="Gene3D" id="1.50.10.10">
    <property type="match status" value="1"/>
</dbReference>
<organism evidence="1 2">
    <name type="scientific">Phytohabitans houttuyneae</name>
    <dbReference type="NCBI Taxonomy" id="1076126"/>
    <lineage>
        <taxon>Bacteria</taxon>
        <taxon>Bacillati</taxon>
        <taxon>Actinomycetota</taxon>
        <taxon>Actinomycetes</taxon>
        <taxon>Micromonosporales</taxon>
        <taxon>Micromonosporaceae</taxon>
    </lineage>
</organism>
<dbReference type="GO" id="GO:0005975">
    <property type="term" value="P:carbohydrate metabolic process"/>
    <property type="evidence" value="ECO:0007669"/>
    <property type="project" value="InterPro"/>
</dbReference>
<dbReference type="Proteomes" id="UP000482800">
    <property type="component" value="Unassembled WGS sequence"/>
</dbReference>
<dbReference type="InterPro" id="IPR012341">
    <property type="entry name" value="6hp_glycosidase-like_sf"/>
</dbReference>
<dbReference type="AlphaFoldDB" id="A0A6V8KCF3"/>
<gene>
    <name evidence="1" type="ORF">Phou_070730</name>
</gene>
<comment type="caution">
    <text evidence="1">The sequence shown here is derived from an EMBL/GenBank/DDBJ whole genome shotgun (WGS) entry which is preliminary data.</text>
</comment>
<keyword evidence="2" id="KW-1185">Reference proteome</keyword>
<reference evidence="1 2" key="2">
    <citation type="submission" date="2020-03" db="EMBL/GenBank/DDBJ databases">
        <authorList>
            <person name="Ichikawa N."/>
            <person name="Kimura A."/>
            <person name="Kitahashi Y."/>
            <person name="Uohara A."/>
        </authorList>
    </citation>
    <scope>NUCLEOTIDE SEQUENCE [LARGE SCALE GENOMIC DNA]</scope>
    <source>
        <strain evidence="1 2">NBRC 108639</strain>
    </source>
</reference>
<reference evidence="1 2" key="1">
    <citation type="submission" date="2020-03" db="EMBL/GenBank/DDBJ databases">
        <title>Whole genome shotgun sequence of Phytohabitans houttuyneae NBRC 108639.</title>
        <authorList>
            <person name="Komaki H."/>
            <person name="Tamura T."/>
        </authorList>
    </citation>
    <scope>NUCLEOTIDE SEQUENCE [LARGE SCALE GENOMIC DNA]</scope>
    <source>
        <strain evidence="1 2">NBRC 108639</strain>
    </source>
</reference>
<protein>
    <submittedName>
        <fullName evidence="1">Uncharacterized protein</fullName>
    </submittedName>
</protein>
<name>A0A6V8KCF3_9ACTN</name>